<evidence type="ECO:0000313" key="2">
    <source>
        <dbReference type="Proteomes" id="UP000034290"/>
    </source>
</evidence>
<dbReference type="SUPFAM" id="SSF52540">
    <property type="entry name" value="P-loop containing nucleoside triphosphate hydrolases"/>
    <property type="match status" value="1"/>
</dbReference>
<dbReference type="AlphaFoldDB" id="A0A0G1XWB3"/>
<evidence type="ECO:0000313" key="1">
    <source>
        <dbReference type="EMBL" id="KKW35261.1"/>
    </source>
</evidence>
<proteinExistence type="predicted"/>
<name>A0A0G1XWB3_9BACT</name>
<reference evidence="1 2" key="1">
    <citation type="journal article" date="2015" name="Nature">
        <title>rRNA introns, odd ribosomes, and small enigmatic genomes across a large radiation of phyla.</title>
        <authorList>
            <person name="Brown C.T."/>
            <person name="Hug L.A."/>
            <person name="Thomas B.C."/>
            <person name="Sharon I."/>
            <person name="Castelle C.J."/>
            <person name="Singh A."/>
            <person name="Wilkins M.J."/>
            <person name="Williams K.H."/>
            <person name="Banfield J.F."/>
        </authorList>
    </citation>
    <scope>NUCLEOTIDE SEQUENCE [LARGE SCALE GENOMIC DNA]</scope>
</reference>
<sequence length="198" mass="22984">MRFFAELKTRSQIQLAIVLHRFASFENSFKEIFEGFETHFVQPLTVEEVGTLVRKPLEGTRITFTDDAIQKIVEFTGGRPMEIQNLCQALMDPSSENKHERLTYRAEDINELIGKKMRQLMDSFHVAIGNYQKVYDRSMSDAERAIIDSLIEREEIPVSEIDETTIQPLVDTTFVTKDETKKVYRINGTLFKRVISEK</sequence>
<accession>A0A0G1XWB3</accession>
<protein>
    <submittedName>
        <fullName evidence="1">Uncharacterized protein</fullName>
    </submittedName>
</protein>
<comment type="caution">
    <text evidence="1">The sequence shown here is derived from an EMBL/GenBank/DDBJ whole genome shotgun (WGS) entry which is preliminary data.</text>
</comment>
<gene>
    <name evidence="1" type="ORF">UY81_C0047G0003</name>
</gene>
<dbReference type="Proteomes" id="UP000034290">
    <property type="component" value="Unassembled WGS sequence"/>
</dbReference>
<dbReference type="InterPro" id="IPR027417">
    <property type="entry name" value="P-loop_NTPase"/>
</dbReference>
<dbReference type="EMBL" id="LCRM01000047">
    <property type="protein sequence ID" value="KKW35261.1"/>
    <property type="molecule type" value="Genomic_DNA"/>
</dbReference>
<organism evidence="1 2">
    <name type="scientific">Candidatus Giovannonibacteria bacterium GW2011_GWA2_53_7</name>
    <dbReference type="NCBI Taxonomy" id="1618650"/>
    <lineage>
        <taxon>Bacteria</taxon>
        <taxon>Candidatus Giovannoniibacteriota</taxon>
    </lineage>
</organism>